<keyword evidence="4" id="KW-1185">Reference proteome</keyword>
<evidence type="ECO:0000256" key="1">
    <source>
        <dbReference type="ARBA" id="ARBA00005773"/>
    </source>
</evidence>
<dbReference type="PANTHER" id="PTHR10686">
    <property type="entry name" value="FOLATE TRANSPORTER"/>
    <property type="match status" value="1"/>
</dbReference>
<dbReference type="AlphaFoldDB" id="A0A0M3KAS3"/>
<keyword evidence="2" id="KW-1133">Transmembrane helix</keyword>
<feature type="transmembrane region" description="Helical" evidence="2">
    <location>
        <begin position="133"/>
        <end position="151"/>
    </location>
</feature>
<evidence type="ECO:0000313" key="4">
    <source>
        <dbReference type="Proteomes" id="UP000267096"/>
    </source>
</evidence>
<gene>
    <name evidence="3" type="ORF">ASIM_LOCUS17471</name>
</gene>
<feature type="transmembrane region" description="Helical" evidence="2">
    <location>
        <begin position="158"/>
        <end position="179"/>
    </location>
</feature>
<keyword evidence="2" id="KW-0812">Transmembrane</keyword>
<protein>
    <submittedName>
        <fullName evidence="5">Solute carrier family 40 protein</fullName>
    </submittedName>
</protein>
<comment type="similarity">
    <text evidence="1">Belongs to the reduced folate carrier (RFC) transporter (TC 2.A.48) family.</text>
</comment>
<dbReference type="GO" id="GO:0005886">
    <property type="term" value="C:plasma membrane"/>
    <property type="evidence" value="ECO:0007669"/>
    <property type="project" value="TreeGrafter"/>
</dbReference>
<sequence length="305" mass="34378">MWLEPIAMITSRSLVVWGRSKLSQQIAAIFLMIARSADVATVGYMYAYFDKDAYLKMVREPDKSAAYPMKSTHESHFTHFRKAFISQYSQAMWNEVEDGKLQQFNGFAELIRTLTGTLCAIMFGWLGFDWQQWGELIIAFGSAIHAINLLITARADSIWVMYTANVVYNGFNEIMFLIIKINLASAVKFGSFAFVFGLNYFVSQVAQAILSFVVADSHALGLPIRSQYLVYSGCHLLIAVLVLGSSVWMSIKPCISSQNHITPNLCSQNLEPAEFLKINADNDRTNKHIQAQTNTRLSKQNQKIV</sequence>
<reference evidence="3 4" key="2">
    <citation type="submission" date="2018-11" db="EMBL/GenBank/DDBJ databases">
        <authorList>
            <consortium name="Pathogen Informatics"/>
        </authorList>
    </citation>
    <scope>NUCLEOTIDE SEQUENCE [LARGE SCALE GENOMIC DNA]</scope>
</reference>
<dbReference type="EMBL" id="UYRR01034170">
    <property type="protein sequence ID" value="VDK60494.1"/>
    <property type="molecule type" value="Genomic_DNA"/>
</dbReference>
<dbReference type="InterPro" id="IPR036259">
    <property type="entry name" value="MFS_trans_sf"/>
</dbReference>
<dbReference type="PANTHER" id="PTHR10686:SF18">
    <property type="entry name" value="IP11787P-RELATED"/>
    <property type="match status" value="1"/>
</dbReference>
<evidence type="ECO:0000256" key="2">
    <source>
        <dbReference type="SAM" id="Phobius"/>
    </source>
</evidence>
<accession>A0A0M3KAS3</accession>
<dbReference type="Pfam" id="PF01770">
    <property type="entry name" value="Folate_carrier"/>
    <property type="match status" value="1"/>
</dbReference>
<evidence type="ECO:0000313" key="3">
    <source>
        <dbReference type="EMBL" id="VDK60494.1"/>
    </source>
</evidence>
<dbReference type="Proteomes" id="UP000267096">
    <property type="component" value="Unassembled WGS sequence"/>
</dbReference>
<dbReference type="GO" id="GO:0090482">
    <property type="term" value="F:vitamin transmembrane transporter activity"/>
    <property type="evidence" value="ECO:0007669"/>
    <property type="project" value="InterPro"/>
</dbReference>
<dbReference type="OrthoDB" id="18814at2759"/>
<organism evidence="5">
    <name type="scientific">Anisakis simplex</name>
    <name type="common">Herring worm</name>
    <dbReference type="NCBI Taxonomy" id="6269"/>
    <lineage>
        <taxon>Eukaryota</taxon>
        <taxon>Metazoa</taxon>
        <taxon>Ecdysozoa</taxon>
        <taxon>Nematoda</taxon>
        <taxon>Chromadorea</taxon>
        <taxon>Rhabditida</taxon>
        <taxon>Spirurina</taxon>
        <taxon>Ascaridomorpha</taxon>
        <taxon>Ascaridoidea</taxon>
        <taxon>Anisakidae</taxon>
        <taxon>Anisakis</taxon>
        <taxon>Anisakis simplex complex</taxon>
    </lineage>
</organism>
<name>A0A0M3KAS3_ANISI</name>
<feature type="transmembrane region" description="Helical" evidence="2">
    <location>
        <begin position="26"/>
        <end position="49"/>
    </location>
</feature>
<keyword evidence="2" id="KW-0472">Membrane</keyword>
<evidence type="ECO:0000313" key="5">
    <source>
        <dbReference type="WBParaSite" id="ASIM_0001806901-mRNA-1"/>
    </source>
</evidence>
<feature type="transmembrane region" description="Helical" evidence="2">
    <location>
        <begin position="110"/>
        <end position="127"/>
    </location>
</feature>
<proteinExistence type="inferred from homology"/>
<dbReference type="WBParaSite" id="ASIM_0001806901-mRNA-1">
    <property type="protein sequence ID" value="ASIM_0001806901-mRNA-1"/>
    <property type="gene ID" value="ASIM_0001806901"/>
</dbReference>
<reference evidence="5" key="1">
    <citation type="submission" date="2017-02" db="UniProtKB">
        <authorList>
            <consortium name="WormBaseParasite"/>
        </authorList>
    </citation>
    <scope>IDENTIFICATION</scope>
</reference>
<dbReference type="InterPro" id="IPR002666">
    <property type="entry name" value="Folate_carrier"/>
</dbReference>
<feature type="transmembrane region" description="Helical" evidence="2">
    <location>
        <begin position="228"/>
        <end position="251"/>
    </location>
</feature>
<feature type="transmembrane region" description="Helical" evidence="2">
    <location>
        <begin position="191"/>
        <end position="216"/>
    </location>
</feature>
<dbReference type="SUPFAM" id="SSF103473">
    <property type="entry name" value="MFS general substrate transporter"/>
    <property type="match status" value="1"/>
</dbReference>